<dbReference type="Gene3D" id="3.30.559.10">
    <property type="entry name" value="Chloramphenicol acetyltransferase-like domain"/>
    <property type="match status" value="4"/>
</dbReference>
<keyword evidence="7" id="KW-1185">Reference proteome</keyword>
<dbReference type="InterPro" id="IPR009081">
    <property type="entry name" value="PP-bd_ACP"/>
</dbReference>
<dbReference type="Pfam" id="PF00668">
    <property type="entry name" value="Condensation"/>
    <property type="match status" value="4"/>
</dbReference>
<evidence type="ECO:0000256" key="1">
    <source>
        <dbReference type="ARBA" id="ARBA00001957"/>
    </source>
</evidence>
<dbReference type="SUPFAM" id="SSF56601">
    <property type="entry name" value="beta-lactamase/transpeptidase-like"/>
    <property type="match status" value="1"/>
</dbReference>
<dbReference type="CDD" id="cd19531">
    <property type="entry name" value="LCL_NRPS-like"/>
    <property type="match status" value="1"/>
</dbReference>
<dbReference type="SUPFAM" id="SSF47336">
    <property type="entry name" value="ACP-like"/>
    <property type="match status" value="3"/>
</dbReference>
<keyword evidence="3" id="KW-0597">Phosphoprotein</keyword>
<dbReference type="Proteomes" id="UP000823521">
    <property type="component" value="Unassembled WGS sequence"/>
</dbReference>
<evidence type="ECO:0000256" key="4">
    <source>
        <dbReference type="SAM" id="MobiDB-lite"/>
    </source>
</evidence>
<dbReference type="Gene3D" id="3.30.559.30">
    <property type="entry name" value="Nonribosomal peptide synthetase, condensation domain"/>
    <property type="match status" value="4"/>
</dbReference>
<dbReference type="InterPro" id="IPR036736">
    <property type="entry name" value="ACP-like_sf"/>
</dbReference>
<dbReference type="Pfam" id="PF00550">
    <property type="entry name" value="PP-binding"/>
    <property type="match status" value="3"/>
</dbReference>
<dbReference type="SMART" id="SM00823">
    <property type="entry name" value="PKS_PP"/>
    <property type="match status" value="1"/>
</dbReference>
<dbReference type="Gene3D" id="3.40.710.10">
    <property type="entry name" value="DD-peptidase/beta-lactamase superfamily"/>
    <property type="match status" value="1"/>
</dbReference>
<evidence type="ECO:0000259" key="5">
    <source>
        <dbReference type="PROSITE" id="PS50075"/>
    </source>
</evidence>
<feature type="domain" description="Carrier" evidence="5">
    <location>
        <begin position="1018"/>
        <end position="1092"/>
    </location>
</feature>
<organism evidence="6 7">
    <name type="scientific">Micromonospora echinofusca</name>
    <dbReference type="NCBI Taxonomy" id="47858"/>
    <lineage>
        <taxon>Bacteria</taxon>
        <taxon>Bacillati</taxon>
        <taxon>Actinomycetota</taxon>
        <taxon>Actinomycetes</taxon>
        <taxon>Micromonosporales</taxon>
        <taxon>Micromonosporaceae</taxon>
        <taxon>Micromonospora</taxon>
    </lineage>
</organism>
<dbReference type="RefSeq" id="WP_208810499.1">
    <property type="nucleotide sequence ID" value="NZ_WVUH01000001.1"/>
</dbReference>
<accession>A0ABS3VIV6</accession>
<comment type="caution">
    <text evidence="6">The sequence shown here is derived from an EMBL/GenBank/DDBJ whole genome shotgun (WGS) entry which is preliminary data.</text>
</comment>
<dbReference type="InterPro" id="IPR006162">
    <property type="entry name" value="Ppantetheine_attach_site"/>
</dbReference>
<proteinExistence type="predicted"/>
<dbReference type="PROSITE" id="PS50075">
    <property type="entry name" value="CARRIER"/>
    <property type="match status" value="3"/>
</dbReference>
<sequence length="2408" mass="262975">MATTSADPDTDPAATARRALVARRLRGEASDAHSIPPRPAGEPTPLSPAQHGLWVVDRMLTDNALYGVYDAVRLRGPLDLAALRAAFTEVVERHEVLRTVFVERDGEPEQRVVPHESTAFVVRDAAPEQVVQAVGEELAKGFDLSRGPLVRATLLRLAEQDHALLLHLHHIIADEWSCGLLARELCELYRARTEGDAPRLAPVEVQFADYASWLRGQLTPERIGAHLDHWRAALSGVDTRLHLPTDRPRPVNPSYRGAAVRRLLDPELSGQLRDLARQHGTTPFTLMLAVFGSFLSEYAGQGSFAVGSLAAGRGVPQTESSLGLFSTTVAVPFDLRERPSFTETVERTRRQVLDALTHQDVAFEQVISALRVERDPSRNPLFQVMFKYLESGDGRWNLPGVRIERMDLATGSSKMDLTLSATDRGESIELDLNYATDLFREETAAAMLGALEAFTRRVAANPRQPVGAGDVRPASIRQRPRATSRRSEAESRIAAVWTEVLGRDDVDVYDNFFDIGGDSLLAIKIASVGQQRGLPLSPPMLLRHQTIAELATALDGGDPVEFPLAGLDERALDRVLRHFGPDEVEDVYPLSPLQEGMLFTVLADPTGRPYVQEHVYDLQGDVSADALGRAWQIVVDRHPALRSRFLWEGLPHPVQVVCRNLPVRIETAAPAADDGVDLAAPPHRFTLTPNGSGTYRFTWRTHHLLLDGWSRGRVLDEVLAVYEALRSGQPVPELPPVVALRDWVAWREERRRRGDTSFWRQHLQGITEPTPLPFDGPTGGTGGSAVELLVVDDSLARELRDLARRCRVTVGAVVHAAWAVTLYRNGCGPDIVFGTIVNGRYGDLPGLDHVVGMVMNTLPLRVTIDPARPMSELMSRTGVAVAELQSHANSSLVDVKRCSELAAGSTLFDSIFQFEAGPSPDGWTPAGTEANAVPTPIEVGYPLAVGAFLDDRLTLQAQYQRGRMRPQTAANLLAGFVEVLRAAVADPGRVVGEATVPRPAPPVRKHLPVDGGSGDHVVPRTPAERALADIWSQVLRHQNVGIHDNFLALGGDSLLSVRVVALARPVGLTFTSRDVLEQQTIARLIAVTQDNAVRSTTPPLPAPPPAKARYPLAGLGDKETAMLLASFNEEDGGVEDVYRLSPLQLGMLFDRLASPAKDEYFRQYVWEITGALDVDAFVAAWQQVAGRHPMLRACFRWEGLRHPVQVVLKAPPLEVRHLDGRAVPQPDRAAWLDGVLAEDEARGLGLTTPPLRLTLVRTADTEHRLVWTTHHLVIDGWSQQVVLNEVLDLYSDGQVPPAVPFRGYIDWIQRNRQSGADYWRELLSGYRPAVGEPKDDTGWGSRRVVLPQDLVEALRDTARLHRVTSHAVLLGVWGLALTRPDHDDVVFGTVLSGRGMDIPGVERMVGLLLHTVPTRVRVTPDSTLQDWLHGLQSTLLEQQNRPPQSVADIQRAIGLPAGQRLFDAVFTFETPGEDLRPRDGLRITPVEGEPGRPFHPLVCKVKLDADLSLDLEYWLSHHDDAQAARLLDEFARLLSVVAAAQSDTTLAEIIAGTQTASARTSADTLDILADIWARLLETGPVLPEDDYYDLGGDSILAFHVVAEGRRAGLPISIRHINEFPVLADLAAAVDGETPTVDTPSDAGAAGGDIPLTPIQHWFFSHVGNPHHFNQSRQLDLSVRVDESVLARAFQAVVAQHEALRLRCSQDGPAWRQHAAEREENALVRLIDLADAPRSLWTWRIREITDELHQSVHLGRGPLLRAALIRAPRGLADRLAIVIHHFAVDTVSWGIILDDLWSAYDQLASGGDAVLPAATTSLRQWAHHLVAHAGSRAMAEELPRWEPAGPAPHRLPQDLAGVNTESSLSSVETVVPASDTAALVHGAQETYGAPPHVLLLTALARTLAGWSGGGSALIDIEGHGRVPLRPDIDLSRTVGWFTSIHPLTVNLPDPSDVHACVTAVAEAVRCTPHHGVGYGIARYLRGAVSEQRPHAQVAFNYHGRQGELPTSNGWYRFADDQSVARDPSTLRPYLLDVDASIDGRYLQITWNYSTNVHRHGTIQALADRFLAELREIVAAGNHPAAAETRAERHWRLFPAAPAITEARTRHRVAGVSVALLSGGRLAEAWSEGSTRAEAGVPVGPETAYRACSVSKHVTALGVLGLVRRGVLDLESDLRGHLPDLPGLADRPVTLEQLLRHTSGLDEIPIIDTSKQPTLNLVRRADDDFHYSSGNYAVLQRLVTVVTGRPFTDVMQELVLDPLGMTHSSYGDPVDRTNVAVGHTPDGSPADTRWRTFHELAAGGLWTTPTDLARVAQDIYRSVHGQGGVILDRDLALRMLSPRNGVGFGLGTILKPGRGSLWFGHPGDLDTFQCFTAMDVESGDGLVVMANIGLAATFLPDFLAAIGFPIPPAL</sequence>
<dbReference type="InterPro" id="IPR001242">
    <property type="entry name" value="Condensation_dom"/>
</dbReference>
<feature type="domain" description="Carrier" evidence="5">
    <location>
        <begin position="484"/>
        <end position="558"/>
    </location>
</feature>
<feature type="region of interest" description="Disordered" evidence="4">
    <location>
        <begin position="463"/>
        <end position="487"/>
    </location>
</feature>
<evidence type="ECO:0000313" key="7">
    <source>
        <dbReference type="Proteomes" id="UP000823521"/>
    </source>
</evidence>
<feature type="compositionally biased region" description="Pro residues" evidence="4">
    <location>
        <begin position="36"/>
        <end position="46"/>
    </location>
</feature>
<keyword evidence="2" id="KW-0596">Phosphopantetheine</keyword>
<evidence type="ECO:0000256" key="2">
    <source>
        <dbReference type="ARBA" id="ARBA00022450"/>
    </source>
</evidence>
<dbReference type="InterPro" id="IPR012338">
    <property type="entry name" value="Beta-lactam/transpept-like"/>
</dbReference>
<dbReference type="Gene3D" id="1.10.1200.10">
    <property type="entry name" value="ACP-like"/>
    <property type="match status" value="3"/>
</dbReference>
<dbReference type="PANTHER" id="PTHR45527">
    <property type="entry name" value="NONRIBOSOMAL PEPTIDE SYNTHETASE"/>
    <property type="match status" value="1"/>
</dbReference>
<keyword evidence="6" id="KW-0378">Hydrolase</keyword>
<feature type="region of interest" description="Disordered" evidence="4">
    <location>
        <begin position="22"/>
        <end position="46"/>
    </location>
</feature>
<feature type="region of interest" description="Disordered" evidence="4">
    <location>
        <begin position="995"/>
        <end position="1016"/>
    </location>
</feature>
<dbReference type="InterPro" id="IPR001466">
    <property type="entry name" value="Beta-lactam-related"/>
</dbReference>
<reference evidence="6 7" key="1">
    <citation type="submission" date="2019-12" db="EMBL/GenBank/DDBJ databases">
        <title>Whole genome sequencing of endophytic Actinobacterium Micromonospora sp. MPMI6T.</title>
        <authorList>
            <person name="Evv R."/>
            <person name="Podile A.R."/>
        </authorList>
    </citation>
    <scope>NUCLEOTIDE SEQUENCE [LARGE SCALE GENOMIC DNA]</scope>
    <source>
        <strain evidence="6 7">MPMI6</strain>
    </source>
</reference>
<dbReference type="Pfam" id="PF00144">
    <property type="entry name" value="Beta-lactamase"/>
    <property type="match status" value="1"/>
</dbReference>
<gene>
    <name evidence="6" type="ORF">GSF22_00075</name>
</gene>
<name>A0ABS3VIV6_MICEH</name>
<dbReference type="InterPro" id="IPR020806">
    <property type="entry name" value="PKS_PP-bd"/>
</dbReference>
<dbReference type="SUPFAM" id="SSF52777">
    <property type="entry name" value="CoA-dependent acyltransferases"/>
    <property type="match status" value="8"/>
</dbReference>
<dbReference type="PANTHER" id="PTHR45527:SF1">
    <property type="entry name" value="FATTY ACID SYNTHASE"/>
    <property type="match status" value="1"/>
</dbReference>
<feature type="domain" description="Carrier" evidence="5">
    <location>
        <begin position="1559"/>
        <end position="1633"/>
    </location>
</feature>
<evidence type="ECO:0000256" key="3">
    <source>
        <dbReference type="ARBA" id="ARBA00022553"/>
    </source>
</evidence>
<dbReference type="GO" id="GO:0016787">
    <property type="term" value="F:hydrolase activity"/>
    <property type="evidence" value="ECO:0007669"/>
    <property type="project" value="UniProtKB-KW"/>
</dbReference>
<dbReference type="EMBL" id="WVUH01000001">
    <property type="protein sequence ID" value="MBO4204416.1"/>
    <property type="molecule type" value="Genomic_DNA"/>
</dbReference>
<evidence type="ECO:0000313" key="6">
    <source>
        <dbReference type="EMBL" id="MBO4204416.1"/>
    </source>
</evidence>
<comment type="cofactor">
    <cofactor evidence="1">
        <name>pantetheine 4'-phosphate</name>
        <dbReference type="ChEBI" id="CHEBI:47942"/>
    </cofactor>
</comment>
<protein>
    <submittedName>
        <fullName evidence="6">Serine hydrolase</fullName>
    </submittedName>
</protein>
<dbReference type="InterPro" id="IPR023213">
    <property type="entry name" value="CAT-like_dom_sf"/>
</dbReference>
<dbReference type="PROSITE" id="PS00012">
    <property type="entry name" value="PHOSPHOPANTETHEINE"/>
    <property type="match status" value="1"/>
</dbReference>